<evidence type="ECO:0000256" key="2">
    <source>
        <dbReference type="ARBA" id="ARBA00022723"/>
    </source>
</evidence>
<dbReference type="Proteomes" id="UP000178086">
    <property type="component" value="Unassembled WGS sequence"/>
</dbReference>
<evidence type="ECO:0000313" key="7">
    <source>
        <dbReference type="Proteomes" id="UP000178086"/>
    </source>
</evidence>
<dbReference type="InterPro" id="IPR034474">
    <property type="entry name" value="Methyltransferase_Class_D"/>
</dbReference>
<dbReference type="Pfam" id="PF04055">
    <property type="entry name" value="Radical_SAM"/>
    <property type="match status" value="1"/>
</dbReference>
<evidence type="ECO:0000256" key="4">
    <source>
        <dbReference type="ARBA" id="ARBA00023014"/>
    </source>
</evidence>
<dbReference type="InterPro" id="IPR013785">
    <property type="entry name" value="Aldolase_TIM"/>
</dbReference>
<organism evidence="6 7">
    <name type="scientific">Candidatus Aquicultor primus</name>
    <dbReference type="NCBI Taxonomy" id="1797195"/>
    <lineage>
        <taxon>Bacteria</taxon>
        <taxon>Bacillati</taxon>
        <taxon>Actinomycetota</taxon>
        <taxon>Candidatus Aquicultoria</taxon>
        <taxon>Candidatus Aquicultorales</taxon>
        <taxon>Candidatus Aquicultoraceae</taxon>
        <taxon>Candidatus Aquicultor</taxon>
    </lineage>
</organism>
<dbReference type="EMBL" id="MELI01000057">
    <property type="protein sequence ID" value="OFW33886.1"/>
    <property type="molecule type" value="Genomic_DNA"/>
</dbReference>
<dbReference type="PANTHER" id="PTHR43306">
    <property type="entry name" value="7,8-DIHYDRO-6-HYDROXYMETHYLPTERIN DIMETHYLTRANSFERASE"/>
    <property type="match status" value="1"/>
</dbReference>
<dbReference type="SFLD" id="SFLDS00029">
    <property type="entry name" value="Radical_SAM"/>
    <property type="match status" value="1"/>
</dbReference>
<dbReference type="GO" id="GO:0046872">
    <property type="term" value="F:metal ion binding"/>
    <property type="evidence" value="ECO:0007669"/>
    <property type="project" value="UniProtKB-KW"/>
</dbReference>
<dbReference type="InterPro" id="IPR058240">
    <property type="entry name" value="rSAM_sf"/>
</dbReference>
<dbReference type="PROSITE" id="PS51918">
    <property type="entry name" value="RADICAL_SAM"/>
    <property type="match status" value="1"/>
</dbReference>
<comment type="caution">
    <text evidence="6">The sequence shown here is derived from an EMBL/GenBank/DDBJ whole genome shotgun (WGS) entry which is preliminary data.</text>
</comment>
<keyword evidence="2" id="KW-0479">Metal-binding</keyword>
<gene>
    <name evidence="6" type="ORF">A2074_02800</name>
</gene>
<dbReference type="SFLD" id="SFLDG01067">
    <property type="entry name" value="SPASM/twitch_domain_containing"/>
    <property type="match status" value="1"/>
</dbReference>
<dbReference type="PANTHER" id="PTHR43306:SF1">
    <property type="entry name" value="7,8-DIHYDRO-6-HYDROXYMETHYLPTERIN DIMETHYLTRANSFERASE"/>
    <property type="match status" value="1"/>
</dbReference>
<dbReference type="GO" id="GO:0003824">
    <property type="term" value="F:catalytic activity"/>
    <property type="evidence" value="ECO:0007669"/>
    <property type="project" value="InterPro"/>
</dbReference>
<dbReference type="SMART" id="SM00729">
    <property type="entry name" value="Elp3"/>
    <property type="match status" value="1"/>
</dbReference>
<reference evidence="6 7" key="1">
    <citation type="journal article" date="2016" name="Nat. Commun.">
        <title>Thousands of microbial genomes shed light on interconnected biogeochemical processes in an aquifer system.</title>
        <authorList>
            <person name="Anantharaman K."/>
            <person name="Brown C.T."/>
            <person name="Hug L.A."/>
            <person name="Sharon I."/>
            <person name="Castelle C.J."/>
            <person name="Probst A.J."/>
            <person name="Thomas B.C."/>
            <person name="Singh A."/>
            <person name="Wilkins M.J."/>
            <person name="Karaoz U."/>
            <person name="Brodie E.L."/>
            <person name="Williams K.H."/>
            <person name="Hubbard S.S."/>
            <person name="Banfield J.F."/>
        </authorList>
    </citation>
    <scope>NUCLEOTIDE SEQUENCE [LARGE SCALE GENOMIC DNA]</scope>
</reference>
<evidence type="ECO:0000259" key="5">
    <source>
        <dbReference type="PROSITE" id="PS51918"/>
    </source>
</evidence>
<feature type="domain" description="Radical SAM core" evidence="5">
    <location>
        <begin position="88"/>
        <end position="301"/>
    </location>
</feature>
<evidence type="ECO:0000313" key="6">
    <source>
        <dbReference type="EMBL" id="OFW33886.1"/>
    </source>
</evidence>
<protein>
    <recommendedName>
        <fullName evidence="5">Radical SAM core domain-containing protein</fullName>
    </recommendedName>
</protein>
<proteinExistence type="predicted"/>
<keyword evidence="4" id="KW-0411">Iron-sulfur</keyword>
<evidence type="ECO:0000256" key="1">
    <source>
        <dbReference type="ARBA" id="ARBA00022691"/>
    </source>
</evidence>
<sequence length="453" mass="50477">MEGDILINSTLAYCRACGRSEMARIVARRGGVFMERMCRKGIASVKIANDYKWYMERMSYSEAAAPRPAAGKKLKGCPNDCGPCAMHAGGLRLPVFSITNDCNLDCPKCFTYNRPDKKYYKSVADTKKIIKEIIRLSGGVQVMNLTGGEPTLHPELGKIIKACRHKKIGRITMNTNGLRLARDPGLAAELKSLGVQAVLSVDTFNPAKSRRIAGRDVTAEKRKALEALEKHGVPTTILSTCIKDVNDAEVAGIAREYIARDFMRSVTIQNMTFTGRNGENFKPRRHITIDEVESLLEKAGPFSREDFFPLGGYHPLCYSVAYYLHNAGRLTPLARLADKRKLSAAASGGYLPRPSGELAREMLDGINRLWAEGGDAAELQALRKRAMTFQAGDTVPEEHIRAVYIHPHMDEDNFDIDRVSRCGDLVPDEKGRMVPACSYNLLYRQKDPRFWIE</sequence>
<dbReference type="SUPFAM" id="SSF102114">
    <property type="entry name" value="Radical SAM enzymes"/>
    <property type="match status" value="1"/>
</dbReference>
<dbReference type="Gene3D" id="3.20.20.70">
    <property type="entry name" value="Aldolase class I"/>
    <property type="match status" value="1"/>
</dbReference>
<keyword evidence="1" id="KW-0949">S-adenosyl-L-methionine</keyword>
<dbReference type="InterPro" id="IPR006638">
    <property type="entry name" value="Elp3/MiaA/NifB-like_rSAM"/>
</dbReference>
<dbReference type="AlphaFoldDB" id="A0A1F2URS1"/>
<keyword evidence="3" id="KW-0408">Iron</keyword>
<dbReference type="GO" id="GO:0051536">
    <property type="term" value="F:iron-sulfur cluster binding"/>
    <property type="evidence" value="ECO:0007669"/>
    <property type="project" value="UniProtKB-KW"/>
</dbReference>
<evidence type="ECO:0000256" key="3">
    <source>
        <dbReference type="ARBA" id="ARBA00023004"/>
    </source>
</evidence>
<name>A0A1F2URS1_9ACTN</name>
<dbReference type="CDD" id="cd01335">
    <property type="entry name" value="Radical_SAM"/>
    <property type="match status" value="1"/>
</dbReference>
<accession>A0A1F2URS1</accession>
<dbReference type="InterPro" id="IPR007197">
    <property type="entry name" value="rSAM"/>
</dbReference>